<dbReference type="RefSeq" id="WP_074402098.1">
    <property type="nucleotide sequence ID" value="NZ_CBCPJQ010000002.1"/>
</dbReference>
<organism evidence="1 2">
    <name type="scientific">Carnobacterium divergens</name>
    <name type="common">Lactobacillus divergens</name>
    <dbReference type="NCBI Taxonomy" id="2748"/>
    <lineage>
        <taxon>Bacteria</taxon>
        <taxon>Bacillati</taxon>
        <taxon>Bacillota</taxon>
        <taxon>Bacilli</taxon>
        <taxon>Lactobacillales</taxon>
        <taxon>Carnobacteriaceae</taxon>
        <taxon>Carnobacterium</taxon>
    </lineage>
</organism>
<evidence type="ECO:0000313" key="1">
    <source>
        <dbReference type="EMBL" id="TFJ28546.1"/>
    </source>
</evidence>
<dbReference type="STRING" id="2748.CDIV41_270002"/>
<reference evidence="1 2" key="1">
    <citation type="journal article" date="2018" name="Int. J. Food Microbiol.">
        <title>Growth of Carnobacterium spp. isolated from chilled vacuum-packaged meat under relevant acidic conditions.</title>
        <authorList>
            <person name="Zhang P."/>
            <person name="Badoni M."/>
            <person name="Ganzle M."/>
            <person name="Yang X."/>
        </authorList>
    </citation>
    <scope>NUCLEOTIDE SEQUENCE [LARGE SCALE GENOMIC DNA]</scope>
    <source>
        <strain evidence="1 2">B2</strain>
    </source>
</reference>
<evidence type="ECO:0000313" key="2">
    <source>
        <dbReference type="Proteomes" id="UP000297938"/>
    </source>
</evidence>
<dbReference type="Proteomes" id="UP000297938">
    <property type="component" value="Unassembled WGS sequence"/>
</dbReference>
<accession>A0A2R7ZQN5</accession>
<comment type="caution">
    <text evidence="1">The sequence shown here is derived from an EMBL/GenBank/DDBJ whole genome shotgun (WGS) entry which is preliminary data.</text>
</comment>
<gene>
    <name evidence="1" type="ORF">CKN69_03170</name>
</gene>
<sequence>MDIKKALYLEQDATYKYHQMKLYKPGDVYQYENDEEEKIVFLDEGAALIQAQGKESDWVSHDLVTPKYIISLENMMTNVYIPSYLMYRVKFVETSRMYIVDRDYFLNHLYLNPLDFQEFFESLAIKYINKTRMISVSNESPVTKIANSLFAIIYTLHPNQQVKSYQLPSYITQKFISEYSSTGKARTSEALKELERIGIVQKKKPLKIDVERLNRFITNEH</sequence>
<dbReference type="AlphaFoldDB" id="A0A2R7ZQN5"/>
<name>A0A2R7ZQN5_CARDV</name>
<dbReference type="InterPro" id="IPR018490">
    <property type="entry name" value="cNMP-bd_dom_sf"/>
</dbReference>
<dbReference type="EMBL" id="NRPP01000007">
    <property type="protein sequence ID" value="TFJ28546.1"/>
    <property type="molecule type" value="Genomic_DNA"/>
</dbReference>
<protein>
    <submittedName>
        <fullName evidence="1">Crp/Fnr family transcriptional regulator</fullName>
    </submittedName>
</protein>
<dbReference type="SUPFAM" id="SSF51206">
    <property type="entry name" value="cAMP-binding domain-like"/>
    <property type="match status" value="1"/>
</dbReference>
<proteinExistence type="predicted"/>
<dbReference type="InterPro" id="IPR014710">
    <property type="entry name" value="RmlC-like_jellyroll"/>
</dbReference>
<dbReference type="Gene3D" id="2.60.120.10">
    <property type="entry name" value="Jelly Rolls"/>
    <property type="match status" value="1"/>
</dbReference>